<evidence type="ECO:0000313" key="2">
    <source>
        <dbReference type="Proteomes" id="UP000275777"/>
    </source>
</evidence>
<reference evidence="1 2" key="1">
    <citation type="submission" date="2018-12" db="EMBL/GenBank/DDBJ databases">
        <authorList>
            <consortium name="Pathogen Informatics"/>
        </authorList>
    </citation>
    <scope>NUCLEOTIDE SEQUENCE [LARGE SCALE GENOMIC DNA]</scope>
    <source>
        <strain evidence="1 2">NCTC9695</strain>
    </source>
</reference>
<keyword evidence="1" id="KW-0808">Transferase</keyword>
<dbReference type="EC" id="2.2.1.7" evidence="1"/>
<accession>A0A3S4HNB4</accession>
<sequence>MTVMAPSDENECRQLLYTAFQLDTPTAVRYPRGTGPGAEIQPQMAALPSARAWSAAGQAGRHPGFRQHGASALAAAEALDATVADMRFVKRWTPS</sequence>
<dbReference type="EMBL" id="LR134182">
    <property type="protein sequence ID" value="VEB43425.1"/>
    <property type="molecule type" value="Genomic_DNA"/>
</dbReference>
<gene>
    <name evidence="1" type="primary">dxs_4</name>
    <name evidence="1" type="ORF">NCTC9695_03883</name>
</gene>
<dbReference type="SUPFAM" id="SSF52518">
    <property type="entry name" value="Thiamin diphosphate-binding fold (THDP-binding)"/>
    <property type="match status" value="1"/>
</dbReference>
<dbReference type="Gene3D" id="3.40.50.970">
    <property type="match status" value="1"/>
</dbReference>
<name>A0A3S4HNB4_CHRVL</name>
<evidence type="ECO:0000313" key="1">
    <source>
        <dbReference type="EMBL" id="VEB43425.1"/>
    </source>
</evidence>
<dbReference type="AlphaFoldDB" id="A0A3S4HNB4"/>
<dbReference type="Proteomes" id="UP000275777">
    <property type="component" value="Chromosome"/>
</dbReference>
<dbReference type="GO" id="GO:0008661">
    <property type="term" value="F:1-deoxy-D-xylulose-5-phosphate synthase activity"/>
    <property type="evidence" value="ECO:0007669"/>
    <property type="project" value="UniProtKB-EC"/>
</dbReference>
<dbReference type="InterPro" id="IPR029061">
    <property type="entry name" value="THDP-binding"/>
</dbReference>
<protein>
    <submittedName>
        <fullName evidence="1">1-deoxy-D-xylulose-5-phosphate synthase</fullName>
        <ecNumber evidence="1">2.2.1.7</ecNumber>
    </submittedName>
</protein>
<organism evidence="1 2">
    <name type="scientific">Chromobacterium violaceum</name>
    <dbReference type="NCBI Taxonomy" id="536"/>
    <lineage>
        <taxon>Bacteria</taxon>
        <taxon>Pseudomonadati</taxon>
        <taxon>Pseudomonadota</taxon>
        <taxon>Betaproteobacteria</taxon>
        <taxon>Neisseriales</taxon>
        <taxon>Chromobacteriaceae</taxon>
        <taxon>Chromobacterium</taxon>
    </lineage>
</organism>
<proteinExistence type="predicted"/>